<dbReference type="Proteomes" id="UP000662818">
    <property type="component" value="Chromosome"/>
</dbReference>
<feature type="transmembrane region" description="Helical" evidence="2">
    <location>
        <begin position="146"/>
        <end position="165"/>
    </location>
</feature>
<dbReference type="Proteomes" id="UP000562045">
    <property type="component" value="Unassembled WGS sequence"/>
</dbReference>
<dbReference type="EMBL" id="JACBZM010000001">
    <property type="protein sequence ID" value="NYI46962.1"/>
    <property type="molecule type" value="Genomic_DNA"/>
</dbReference>
<reference evidence="4 6" key="1">
    <citation type="submission" date="2017-06" db="EMBL/GenBank/DDBJ databases">
        <title>Complete Genome Sequence of the Soil Carbazole-Degrading Bacterium Nocardioides aromaticivorans IC177.</title>
        <authorList>
            <person name="Vejarano F."/>
            <person name="Suzuki-Minakuchi C."/>
            <person name="Ohtsubo Y."/>
            <person name="Tsuda M."/>
            <person name="Okada K."/>
            <person name="Nojiri H."/>
        </authorList>
    </citation>
    <scope>NUCLEOTIDE SEQUENCE [LARGE SCALE GENOMIC DNA]</scope>
    <source>
        <strain evidence="4 6">IC177</strain>
    </source>
</reference>
<protein>
    <recommendedName>
        <fullName evidence="7">DUF2567 domain-containing protein</fullName>
    </recommendedName>
</protein>
<feature type="region of interest" description="Disordered" evidence="1">
    <location>
        <begin position="168"/>
        <end position="187"/>
    </location>
</feature>
<evidence type="ECO:0000256" key="2">
    <source>
        <dbReference type="SAM" id="Phobius"/>
    </source>
</evidence>
<feature type="transmembrane region" description="Helical" evidence="2">
    <location>
        <begin position="7"/>
        <end position="29"/>
    </location>
</feature>
<name>A0A7Y9ZK40_9ACTN</name>
<accession>A0A7Y9ZK40</accession>
<keyword evidence="2" id="KW-0812">Transmembrane</keyword>
<evidence type="ECO:0000313" key="5">
    <source>
        <dbReference type="Proteomes" id="UP000562045"/>
    </source>
</evidence>
<keyword evidence="2" id="KW-0472">Membrane</keyword>
<evidence type="ECO:0000256" key="1">
    <source>
        <dbReference type="SAM" id="MobiDB-lite"/>
    </source>
</evidence>
<feature type="compositionally biased region" description="Polar residues" evidence="1">
    <location>
        <begin position="178"/>
        <end position="187"/>
    </location>
</feature>
<feature type="transmembrane region" description="Helical" evidence="2">
    <location>
        <begin position="94"/>
        <end position="115"/>
    </location>
</feature>
<evidence type="ECO:0000313" key="4">
    <source>
        <dbReference type="EMBL" id="QSR26115.1"/>
    </source>
</evidence>
<evidence type="ECO:0008006" key="7">
    <source>
        <dbReference type="Google" id="ProtNLM"/>
    </source>
</evidence>
<dbReference type="RefSeq" id="WP_179650863.1">
    <property type="nucleotide sequence ID" value="NZ_CP022295.1"/>
</dbReference>
<organism evidence="3 5">
    <name type="scientific">Nocardioides aromaticivorans</name>
    <dbReference type="NCBI Taxonomy" id="200618"/>
    <lineage>
        <taxon>Bacteria</taxon>
        <taxon>Bacillati</taxon>
        <taxon>Actinomycetota</taxon>
        <taxon>Actinomycetes</taxon>
        <taxon>Propionibacteriales</taxon>
        <taxon>Nocardioidaceae</taxon>
        <taxon>Nocardioides</taxon>
    </lineage>
</organism>
<dbReference type="AlphaFoldDB" id="A0A7Y9ZK40"/>
<keyword evidence="2" id="KW-1133">Transmembrane helix</keyword>
<sequence length="187" mass="19732">MRPQEALRAIVVPVVLGVALGAAGGWLWWTWWGPAPEGKVYDTAAGPTWYPDPFDPGITRDFSGTADFVVIAFGLALLLGVVAGWFARDRALAGLAAVAVASVVAGALMTVIGLVQSPSDPQDKVDEVKIGTELPGHLEVSGWTPYLAWPVGSLLGYLVVMLALNSRTPSGEWERPGQPSSEPALQD</sequence>
<evidence type="ECO:0000313" key="3">
    <source>
        <dbReference type="EMBL" id="NYI46962.1"/>
    </source>
</evidence>
<dbReference type="EMBL" id="CP022295">
    <property type="protein sequence ID" value="QSR26115.1"/>
    <property type="molecule type" value="Genomic_DNA"/>
</dbReference>
<proteinExistence type="predicted"/>
<reference evidence="3 5" key="2">
    <citation type="submission" date="2020-07" db="EMBL/GenBank/DDBJ databases">
        <title>Sequencing the genomes of 1000 actinobacteria strains.</title>
        <authorList>
            <person name="Klenk H.-P."/>
        </authorList>
    </citation>
    <scope>NUCLEOTIDE SEQUENCE [LARGE SCALE GENOMIC DNA]</scope>
    <source>
        <strain evidence="3 5">DSM 15131</strain>
    </source>
</reference>
<gene>
    <name evidence="3" type="ORF">BJ993_004042</name>
    <name evidence="4" type="ORF">CFH99_10800</name>
</gene>
<evidence type="ECO:0000313" key="6">
    <source>
        <dbReference type="Proteomes" id="UP000662818"/>
    </source>
</evidence>
<feature type="transmembrane region" description="Helical" evidence="2">
    <location>
        <begin position="68"/>
        <end position="87"/>
    </location>
</feature>
<keyword evidence="6" id="KW-1185">Reference proteome</keyword>